<dbReference type="InterPro" id="IPR023468">
    <property type="entry name" value="Riboflavin_kinase"/>
</dbReference>
<evidence type="ECO:0000313" key="14">
    <source>
        <dbReference type="Proteomes" id="UP001338582"/>
    </source>
</evidence>
<comment type="pathway">
    <text evidence="2">Cofactor biosynthesis; FMN biosynthesis; FMN from riboflavin (ATP route): step 1/1.</text>
</comment>
<dbReference type="EMBL" id="CP138895">
    <property type="protein sequence ID" value="WPK24250.1"/>
    <property type="molecule type" value="Genomic_DNA"/>
</dbReference>
<name>A0AAX4H6Q9_9ASCO</name>
<dbReference type="Proteomes" id="UP001338582">
    <property type="component" value="Chromosome 2"/>
</dbReference>
<evidence type="ECO:0000256" key="6">
    <source>
        <dbReference type="ARBA" id="ARBA00022630"/>
    </source>
</evidence>
<dbReference type="GO" id="GO:0005739">
    <property type="term" value="C:mitochondrion"/>
    <property type="evidence" value="ECO:0007669"/>
    <property type="project" value="TreeGrafter"/>
</dbReference>
<keyword evidence="7" id="KW-0288">FMN</keyword>
<evidence type="ECO:0000259" key="12">
    <source>
        <dbReference type="SMART" id="SM00904"/>
    </source>
</evidence>
<dbReference type="InterPro" id="IPR015865">
    <property type="entry name" value="Riboflavin_kinase_bac/euk"/>
</dbReference>
<organism evidence="13 14">
    <name type="scientific">Australozyma saopauloensis</name>
    <dbReference type="NCBI Taxonomy" id="291208"/>
    <lineage>
        <taxon>Eukaryota</taxon>
        <taxon>Fungi</taxon>
        <taxon>Dikarya</taxon>
        <taxon>Ascomycota</taxon>
        <taxon>Saccharomycotina</taxon>
        <taxon>Pichiomycetes</taxon>
        <taxon>Metschnikowiaceae</taxon>
        <taxon>Australozyma</taxon>
    </lineage>
</organism>
<evidence type="ECO:0000256" key="4">
    <source>
        <dbReference type="ARBA" id="ARBA00012105"/>
    </source>
</evidence>
<evidence type="ECO:0000256" key="3">
    <source>
        <dbReference type="ARBA" id="ARBA00010108"/>
    </source>
</evidence>
<keyword evidence="9" id="KW-0547">Nucleotide-binding</keyword>
<dbReference type="RefSeq" id="XP_062876633.1">
    <property type="nucleotide sequence ID" value="XM_063020563.1"/>
</dbReference>
<sequence length="188" mass="21522">MTRPPITPKVQHPYPIYYSNRIIAGFGRGSAELGIPTANVPVDRVFDNLDTGIYFGWCLLSPADCSEHVEKTDHEREVNFNYGHNLTDDELTCLPMVMSVGWNPFYHNQEKAAEVHIMKEFKDTFYGADVSVVILGYIRPELNYTTKEALIEDIRLDIKTAEETLATPEYRKFQDTLMVQNKSKSKKV</sequence>
<comment type="similarity">
    <text evidence="3">Belongs to the flavokinase family.</text>
</comment>
<evidence type="ECO:0000256" key="7">
    <source>
        <dbReference type="ARBA" id="ARBA00022643"/>
    </source>
</evidence>
<dbReference type="SUPFAM" id="SSF82114">
    <property type="entry name" value="Riboflavin kinase-like"/>
    <property type="match status" value="1"/>
</dbReference>
<dbReference type="GO" id="GO:0009231">
    <property type="term" value="P:riboflavin biosynthetic process"/>
    <property type="evidence" value="ECO:0007669"/>
    <property type="project" value="InterPro"/>
</dbReference>
<dbReference type="PANTHER" id="PTHR22749">
    <property type="entry name" value="RIBOFLAVIN KINASE/FMN ADENYLYLTRANSFERASE"/>
    <property type="match status" value="1"/>
</dbReference>
<evidence type="ECO:0000313" key="13">
    <source>
        <dbReference type="EMBL" id="WPK24250.1"/>
    </source>
</evidence>
<dbReference type="GO" id="GO:0009398">
    <property type="term" value="P:FMN biosynthetic process"/>
    <property type="evidence" value="ECO:0007669"/>
    <property type="project" value="TreeGrafter"/>
</dbReference>
<evidence type="ECO:0000256" key="8">
    <source>
        <dbReference type="ARBA" id="ARBA00022679"/>
    </source>
</evidence>
<dbReference type="Gene3D" id="2.40.30.30">
    <property type="entry name" value="Riboflavin kinase-like"/>
    <property type="match status" value="1"/>
</dbReference>
<protein>
    <recommendedName>
        <fullName evidence="5">Riboflavin kinase</fullName>
        <ecNumber evidence="4">2.7.1.26</ecNumber>
    </recommendedName>
    <alternativeName>
        <fullName evidence="11">Flavin mononucleotide kinase 1</fullName>
    </alternativeName>
</protein>
<accession>A0AAX4H6Q9</accession>
<gene>
    <name evidence="13" type="ORF">PUMCH_001517</name>
</gene>
<keyword evidence="10" id="KW-0067">ATP-binding</keyword>
<dbReference type="GO" id="GO:0005524">
    <property type="term" value="F:ATP binding"/>
    <property type="evidence" value="ECO:0007669"/>
    <property type="project" value="UniProtKB-KW"/>
</dbReference>
<dbReference type="SMART" id="SM00904">
    <property type="entry name" value="Flavokinase"/>
    <property type="match status" value="1"/>
</dbReference>
<dbReference type="PANTHER" id="PTHR22749:SF6">
    <property type="entry name" value="RIBOFLAVIN KINASE"/>
    <property type="match status" value="1"/>
</dbReference>
<keyword evidence="6" id="KW-0285">Flavoprotein</keyword>
<evidence type="ECO:0000256" key="5">
    <source>
        <dbReference type="ARBA" id="ARBA00017394"/>
    </source>
</evidence>
<dbReference type="GeneID" id="88172582"/>
<dbReference type="KEGG" id="asau:88172582"/>
<proteinExistence type="inferred from homology"/>
<dbReference type="AlphaFoldDB" id="A0AAX4H6Q9"/>
<keyword evidence="14" id="KW-1185">Reference proteome</keyword>
<evidence type="ECO:0000256" key="2">
    <source>
        <dbReference type="ARBA" id="ARBA00005201"/>
    </source>
</evidence>
<evidence type="ECO:0000256" key="1">
    <source>
        <dbReference type="ARBA" id="ARBA00003572"/>
    </source>
</evidence>
<evidence type="ECO:0000256" key="10">
    <source>
        <dbReference type="ARBA" id="ARBA00022840"/>
    </source>
</evidence>
<comment type="function">
    <text evidence="1">Catalyzes the phosphorylation of riboflavin (vitamin B2) to form flavin mononucleotide (FMN) coenzyme.</text>
</comment>
<dbReference type="GO" id="GO:0008531">
    <property type="term" value="F:riboflavin kinase activity"/>
    <property type="evidence" value="ECO:0007669"/>
    <property type="project" value="UniProtKB-EC"/>
</dbReference>
<dbReference type="InterPro" id="IPR023465">
    <property type="entry name" value="Riboflavin_kinase_dom_sf"/>
</dbReference>
<evidence type="ECO:0000256" key="9">
    <source>
        <dbReference type="ARBA" id="ARBA00022741"/>
    </source>
</evidence>
<dbReference type="EC" id="2.7.1.26" evidence="4"/>
<evidence type="ECO:0000256" key="11">
    <source>
        <dbReference type="ARBA" id="ARBA00029960"/>
    </source>
</evidence>
<dbReference type="Pfam" id="PF01687">
    <property type="entry name" value="Flavokinase"/>
    <property type="match status" value="1"/>
</dbReference>
<keyword evidence="8" id="KW-0808">Transferase</keyword>
<feature type="domain" description="Riboflavin kinase" evidence="12">
    <location>
        <begin position="11"/>
        <end position="166"/>
    </location>
</feature>
<reference evidence="13 14" key="1">
    <citation type="submission" date="2023-10" db="EMBL/GenBank/DDBJ databases">
        <title>Draft Genome Sequence of Candida saopaulonensis from a very Premature Infant with Sepsis.</title>
        <authorList>
            <person name="Ning Y."/>
            <person name="Dai R."/>
            <person name="Xiao M."/>
            <person name="Xu Y."/>
            <person name="Yan Q."/>
            <person name="Zhang L."/>
        </authorList>
    </citation>
    <scope>NUCLEOTIDE SEQUENCE [LARGE SCALE GENOMIC DNA]</scope>
    <source>
        <strain evidence="13 14">19XY460</strain>
    </source>
</reference>